<gene>
    <name evidence="1" type="ORF">METZ01_LOCUS125343</name>
</gene>
<proteinExistence type="predicted"/>
<dbReference type="EMBL" id="UINC01017473">
    <property type="protein sequence ID" value="SVA72489.1"/>
    <property type="molecule type" value="Genomic_DNA"/>
</dbReference>
<accession>A0A381Y5Z4</accession>
<protein>
    <submittedName>
        <fullName evidence="1">Uncharacterized protein</fullName>
    </submittedName>
</protein>
<name>A0A381Y5Z4_9ZZZZ</name>
<dbReference type="AlphaFoldDB" id="A0A381Y5Z4"/>
<sequence>MEVMMLQRFVLLVTIALLSAPAAAQDVTDTWSEVKISDLLSTVTILDDSGRLWSGEVLQLNVDGLELMQDNGEVQHFTVMQVRRLETSGRDSIKNGGLIGAGLGAALGIAVAASYADSGGCSVACLVGTPVAFGAVWGAMGLAVDFIIPGERRLTLYQASGPSSKHRYRFGRYAPGSTMTFNAAISW</sequence>
<evidence type="ECO:0000313" key="1">
    <source>
        <dbReference type="EMBL" id="SVA72489.1"/>
    </source>
</evidence>
<reference evidence="1" key="1">
    <citation type="submission" date="2018-05" db="EMBL/GenBank/DDBJ databases">
        <authorList>
            <person name="Lanie J.A."/>
            <person name="Ng W.-L."/>
            <person name="Kazmierczak K.M."/>
            <person name="Andrzejewski T.M."/>
            <person name="Davidsen T.M."/>
            <person name="Wayne K.J."/>
            <person name="Tettelin H."/>
            <person name="Glass J.I."/>
            <person name="Rusch D."/>
            <person name="Podicherti R."/>
            <person name="Tsui H.-C.T."/>
            <person name="Winkler M.E."/>
        </authorList>
    </citation>
    <scope>NUCLEOTIDE SEQUENCE</scope>
</reference>
<organism evidence="1">
    <name type="scientific">marine metagenome</name>
    <dbReference type="NCBI Taxonomy" id="408172"/>
    <lineage>
        <taxon>unclassified sequences</taxon>
        <taxon>metagenomes</taxon>
        <taxon>ecological metagenomes</taxon>
    </lineage>
</organism>